<dbReference type="InterPro" id="IPR051820">
    <property type="entry name" value="FAD-binding_MO"/>
</dbReference>
<comment type="caution">
    <text evidence="7">The sequence shown here is derived from an EMBL/GenBank/DDBJ whole genome shotgun (WGS) entry which is preliminary data.</text>
</comment>
<proteinExistence type="inferred from homology"/>
<organism evidence="7 8">
    <name type="scientific">Mycolicibacterium arenosum</name>
    <dbReference type="NCBI Taxonomy" id="2952157"/>
    <lineage>
        <taxon>Bacteria</taxon>
        <taxon>Bacillati</taxon>
        <taxon>Actinomycetota</taxon>
        <taxon>Actinomycetes</taxon>
        <taxon>Mycobacteriales</taxon>
        <taxon>Mycobacteriaceae</taxon>
        <taxon>Mycolicibacterium</taxon>
    </lineage>
</organism>
<keyword evidence="4" id="KW-0274">FAD</keyword>
<name>A0ABT1M353_9MYCO</name>
<comment type="similarity">
    <text evidence="2">Belongs to the FAD-binding monooxygenase family.</text>
</comment>
<evidence type="ECO:0000313" key="7">
    <source>
        <dbReference type="EMBL" id="MCP9272867.1"/>
    </source>
</evidence>
<dbReference type="Proteomes" id="UP001651690">
    <property type="component" value="Unassembled WGS sequence"/>
</dbReference>
<dbReference type="PANTHER" id="PTHR43872">
    <property type="entry name" value="MONOOXYGENASE, PUTATIVE (AFU_ORTHOLOGUE AFUA_8G02570)-RELATED"/>
    <property type="match status" value="1"/>
</dbReference>
<dbReference type="PRINTS" id="PR00411">
    <property type="entry name" value="PNDRDTASEI"/>
</dbReference>
<gene>
    <name evidence="7" type="ORF">NM203_11795</name>
</gene>
<dbReference type="EMBL" id="JANDBD010000004">
    <property type="protein sequence ID" value="MCP9272867.1"/>
    <property type="molecule type" value="Genomic_DNA"/>
</dbReference>
<dbReference type="Gene3D" id="3.50.50.60">
    <property type="entry name" value="FAD/NAD(P)-binding domain"/>
    <property type="match status" value="2"/>
</dbReference>
<reference evidence="7 8" key="1">
    <citation type="submission" date="2022-06" db="EMBL/GenBank/DDBJ databases">
        <title>Mycolicibacterium sp. CAU 1645 isolated from seawater.</title>
        <authorList>
            <person name="Kim W."/>
        </authorList>
    </citation>
    <scope>NUCLEOTIDE SEQUENCE [LARGE SCALE GENOMIC DNA]</scope>
    <source>
        <strain evidence="7 8">CAU 1645</strain>
    </source>
</reference>
<sequence>MPSSDVTEDVDVLIVGAGLSGIGAACQLKQDHPGRSVVILEARASIGGTWDLFRYPGIRSDSDMFTLGYRFRPWTDAKAIADGPSILRYIHDTAREFDVHNLVRVNHRVVSARWDSATARWTVDVDRTDTGERTTLRCGFLYVCSGYYRYDAGFSPDFPGVDRFAGPVIHPQHWPEGLDYAGKRVVVIGSGATAVTLVPTLAETAAHVTMLQRSPTYVASRPARDPLADRLRARLPQKLAYAIVRWKNTLQGMAIFQLSRRRPEMVKAMLRKAAVAALPEGYAVDTHFAPSYNPWDQRMCLIPDGDMFDAIRDGRASVVTDTIDTFTETGIACASGEPLDADIVISATGLNLLAIGGMELVVDGTPVDLAQTVSYKGMMLSGVPNFAWTIGYTNASWTLKADLIAQYVSRLLTYLDRNGFDAVTPDATGVSAAKPFLDLASGYVQRSMSEMPKQGDALPWRLHQNYVRDVALLRRGRVDDSVTFTRAHAGADRRVAVTRC</sequence>
<dbReference type="Pfam" id="PF00743">
    <property type="entry name" value="FMO-like"/>
    <property type="match status" value="1"/>
</dbReference>
<keyword evidence="6" id="KW-0503">Monooxygenase</keyword>
<evidence type="ECO:0000313" key="8">
    <source>
        <dbReference type="Proteomes" id="UP001651690"/>
    </source>
</evidence>
<dbReference type="SUPFAM" id="SSF51905">
    <property type="entry name" value="FAD/NAD(P)-binding domain"/>
    <property type="match status" value="1"/>
</dbReference>
<evidence type="ECO:0000256" key="5">
    <source>
        <dbReference type="ARBA" id="ARBA00023002"/>
    </source>
</evidence>
<evidence type="ECO:0000256" key="4">
    <source>
        <dbReference type="ARBA" id="ARBA00022827"/>
    </source>
</evidence>
<evidence type="ECO:0000256" key="3">
    <source>
        <dbReference type="ARBA" id="ARBA00022630"/>
    </source>
</evidence>
<keyword evidence="5" id="KW-0560">Oxidoreductase</keyword>
<evidence type="ECO:0000256" key="2">
    <source>
        <dbReference type="ARBA" id="ARBA00010139"/>
    </source>
</evidence>
<accession>A0ABT1M353</accession>
<keyword evidence="8" id="KW-1185">Reference proteome</keyword>
<dbReference type="Pfam" id="PF13450">
    <property type="entry name" value="NAD_binding_8"/>
    <property type="match status" value="1"/>
</dbReference>
<comment type="cofactor">
    <cofactor evidence="1">
        <name>FAD</name>
        <dbReference type="ChEBI" id="CHEBI:57692"/>
    </cofactor>
</comment>
<evidence type="ECO:0000256" key="1">
    <source>
        <dbReference type="ARBA" id="ARBA00001974"/>
    </source>
</evidence>
<protein>
    <submittedName>
        <fullName evidence="7">NAD(P)/FAD-dependent oxidoreductase</fullName>
    </submittedName>
</protein>
<dbReference type="PANTHER" id="PTHR43872:SF1">
    <property type="entry name" value="MONOOXYGENASE, PUTATIVE (AFU_ORTHOLOGUE AFUA_8G02570)-RELATED"/>
    <property type="match status" value="1"/>
</dbReference>
<evidence type="ECO:0000256" key="6">
    <source>
        <dbReference type="ARBA" id="ARBA00023033"/>
    </source>
</evidence>
<keyword evidence="3" id="KW-0285">Flavoprotein</keyword>
<dbReference type="InterPro" id="IPR020946">
    <property type="entry name" value="Flavin_mOase-like"/>
</dbReference>
<dbReference type="RefSeq" id="WP_255060112.1">
    <property type="nucleotide sequence ID" value="NZ_JANDBD010000004.1"/>
</dbReference>
<dbReference type="InterPro" id="IPR036188">
    <property type="entry name" value="FAD/NAD-bd_sf"/>
</dbReference>